<keyword evidence="5" id="KW-1185">Reference proteome</keyword>
<dbReference type="InterPro" id="IPR029058">
    <property type="entry name" value="AB_hydrolase_fold"/>
</dbReference>
<dbReference type="PRINTS" id="PR00111">
    <property type="entry name" value="ABHYDROLASE"/>
</dbReference>
<dbReference type="InterPro" id="IPR000073">
    <property type="entry name" value="AB_hydrolase_1"/>
</dbReference>
<organism evidence="4 5">
    <name type="scientific">Streptomyces yangpuensis</name>
    <dbReference type="NCBI Taxonomy" id="1648182"/>
    <lineage>
        <taxon>Bacteria</taxon>
        <taxon>Bacillati</taxon>
        <taxon>Actinomycetota</taxon>
        <taxon>Actinomycetes</taxon>
        <taxon>Kitasatosporales</taxon>
        <taxon>Streptomycetaceae</taxon>
        <taxon>Streptomyces</taxon>
    </lineage>
</organism>
<evidence type="ECO:0000256" key="1">
    <source>
        <dbReference type="SAM" id="MobiDB-lite"/>
    </source>
</evidence>
<feature type="domain" description="Peptidase S33 tripeptidyl aminopeptidase-like C-terminal" evidence="3">
    <location>
        <begin position="237"/>
        <end position="278"/>
    </location>
</feature>
<dbReference type="SUPFAM" id="SSF53474">
    <property type="entry name" value="alpha/beta-Hydrolases"/>
    <property type="match status" value="1"/>
</dbReference>
<feature type="region of interest" description="Disordered" evidence="1">
    <location>
        <begin position="1"/>
        <end position="23"/>
    </location>
</feature>
<dbReference type="GeneID" id="95578322"/>
<dbReference type="InterPro" id="IPR013595">
    <property type="entry name" value="Pept_S33_TAP-like_C"/>
</dbReference>
<protein>
    <submittedName>
        <fullName evidence="4">Alpha/beta hydrolase</fullName>
    </submittedName>
</protein>
<dbReference type="GO" id="GO:0016787">
    <property type="term" value="F:hydrolase activity"/>
    <property type="evidence" value="ECO:0007669"/>
    <property type="project" value="UniProtKB-KW"/>
</dbReference>
<sequence length="295" mass="30963">MTTPASASGSVSDSVSESESESVFAAPDGTLLAHRSQGGGDPLVCVPGGPADSVYLGDLGGLSAHRRLIVMDLRGTGRSAVPRDTSSYRSDRLVDDIEALREHLGLHRIDLLGHSAGANPALQYAARYPERVGRLVLITPGTRAVGTVITGENRRELARLRAGEPWFPAAFAALEALIAGTGGDRDAIAPFFYGRWDDEARRHHAAGRPGNPEAVARFGAEGAFDPEATRAGLAALRAPVLLLAGEFDLNSPPRSVAACAELFPDATLVVQRGAGHYPWLDDAGRFVPAVAAFLA</sequence>
<name>A0ABY5Q590_9ACTN</name>
<dbReference type="RefSeq" id="WP_257857583.1">
    <property type="nucleotide sequence ID" value="NZ_CP102514.1"/>
</dbReference>
<evidence type="ECO:0000259" key="2">
    <source>
        <dbReference type="Pfam" id="PF00561"/>
    </source>
</evidence>
<gene>
    <name evidence="4" type="ORF">NRK68_32835</name>
</gene>
<keyword evidence="4" id="KW-0378">Hydrolase</keyword>
<evidence type="ECO:0000313" key="4">
    <source>
        <dbReference type="EMBL" id="UUY51611.1"/>
    </source>
</evidence>
<dbReference type="EMBL" id="CP102514">
    <property type="protein sequence ID" value="UUY51611.1"/>
    <property type="molecule type" value="Genomic_DNA"/>
</dbReference>
<dbReference type="PANTHER" id="PTHR43798:SF27">
    <property type="entry name" value="HYDROLASE ALPHA_BETA HYDROLASE FOLD FAMILY"/>
    <property type="match status" value="1"/>
</dbReference>
<dbReference type="Gene3D" id="3.40.50.1820">
    <property type="entry name" value="alpha/beta hydrolase"/>
    <property type="match status" value="1"/>
</dbReference>
<reference evidence="4" key="1">
    <citation type="submission" date="2022-08" db="EMBL/GenBank/DDBJ databases">
        <authorList>
            <person name="Tian L."/>
        </authorList>
    </citation>
    <scope>NUCLEOTIDE SEQUENCE</scope>
    <source>
        <strain evidence="4">CM253</strain>
    </source>
</reference>
<feature type="domain" description="AB hydrolase-1" evidence="2">
    <location>
        <begin position="42"/>
        <end position="140"/>
    </location>
</feature>
<dbReference type="Pfam" id="PF08386">
    <property type="entry name" value="Abhydrolase_4"/>
    <property type="match status" value="1"/>
</dbReference>
<proteinExistence type="predicted"/>
<dbReference type="Pfam" id="PF00561">
    <property type="entry name" value="Abhydrolase_1"/>
    <property type="match status" value="1"/>
</dbReference>
<dbReference type="PANTHER" id="PTHR43798">
    <property type="entry name" value="MONOACYLGLYCEROL LIPASE"/>
    <property type="match status" value="1"/>
</dbReference>
<dbReference type="Proteomes" id="UP001057738">
    <property type="component" value="Chromosome"/>
</dbReference>
<evidence type="ECO:0000259" key="3">
    <source>
        <dbReference type="Pfam" id="PF08386"/>
    </source>
</evidence>
<evidence type="ECO:0000313" key="5">
    <source>
        <dbReference type="Proteomes" id="UP001057738"/>
    </source>
</evidence>
<dbReference type="InterPro" id="IPR050266">
    <property type="entry name" value="AB_hydrolase_sf"/>
</dbReference>
<accession>A0ABY5Q590</accession>